<feature type="domain" description="Bacteriophage Mu GpT" evidence="1">
    <location>
        <begin position="9"/>
        <end position="296"/>
    </location>
</feature>
<dbReference type="InterPro" id="IPR018774">
    <property type="entry name" value="Phage_Mu_GpT"/>
</dbReference>
<dbReference type="AlphaFoldDB" id="A0A0B3S8K7"/>
<evidence type="ECO:0000259" key="1">
    <source>
        <dbReference type="Pfam" id="PF10124"/>
    </source>
</evidence>
<gene>
    <name evidence="2" type="ORF">OA50_02546</name>
</gene>
<keyword evidence="3" id="KW-1185">Reference proteome</keyword>
<organism evidence="2 3">
    <name type="scientific">Mameliella alba</name>
    <dbReference type="NCBI Taxonomy" id="561184"/>
    <lineage>
        <taxon>Bacteria</taxon>
        <taxon>Pseudomonadati</taxon>
        <taxon>Pseudomonadota</taxon>
        <taxon>Alphaproteobacteria</taxon>
        <taxon>Rhodobacterales</taxon>
        <taxon>Roseobacteraceae</taxon>
        <taxon>Mameliella</taxon>
    </lineage>
</organism>
<reference evidence="2 3" key="1">
    <citation type="submission" date="2014-10" db="EMBL/GenBank/DDBJ databases">
        <title>Genome sequence of Ponticoccus sp. strain UMTAT08 isolated from clonal culture of toxic dinoflagellate Alexandrium tamiyavanichii.</title>
        <authorList>
            <person name="Gan H.Y."/>
            <person name="Muhd D.-D."/>
            <person name="Mohd Noor M.E."/>
            <person name="Yeong Y.S."/>
            <person name="Usup G."/>
        </authorList>
    </citation>
    <scope>NUCLEOTIDE SEQUENCE [LARGE SCALE GENOMIC DNA]</scope>
    <source>
        <strain evidence="2 3">UMTAT08</strain>
    </source>
</reference>
<dbReference type="Pfam" id="PF10124">
    <property type="entry name" value="Mu-like_gpT"/>
    <property type="match status" value="1"/>
</dbReference>
<sequence length="298" mass="32778">MIINAQNLDLVFRGFQTTYSDAFLAAQVDWDKIAMTVASEGSEETYGWLGMFPQLREWVGPRVVQNLTAHSFTIRNRKFESTVGIPRDNISDDRLGVFKPAFSEMGRLARTHPEQLIFALLAAGFDTACFDGQNFFDTDHPVTAPDGTTTTVSNFGGGSGTPWFLLDTARGVKPLIFQKREDYQFTSLTRPEDHNVFMNDEYLYGVRARVNAGFGLWQLAYGSKDTLDATNYAAARAAMMGYRSSEGRILGVRPTTLVVGPSLEDAALHLLNTETLDGGGSNPYKGTADLIVSPYLAA</sequence>
<evidence type="ECO:0000313" key="2">
    <source>
        <dbReference type="EMBL" id="KHQ53001.1"/>
    </source>
</evidence>
<protein>
    <submittedName>
        <fullName evidence="2">Head protein</fullName>
    </submittedName>
</protein>
<dbReference type="Proteomes" id="UP000030960">
    <property type="component" value="Unassembled WGS sequence"/>
</dbReference>
<dbReference type="PATRIC" id="fig|1515334.3.peg.2563"/>
<comment type="caution">
    <text evidence="2">The sequence shown here is derived from an EMBL/GenBank/DDBJ whole genome shotgun (WGS) entry which is preliminary data.</text>
</comment>
<dbReference type="OrthoDB" id="9804833at2"/>
<proteinExistence type="predicted"/>
<dbReference type="RefSeq" id="WP_043141773.1">
    <property type="nucleotide sequence ID" value="NZ_JSUQ01000009.1"/>
</dbReference>
<accession>A0A0B3S8K7</accession>
<dbReference type="EMBL" id="JSUQ01000009">
    <property type="protein sequence ID" value="KHQ53001.1"/>
    <property type="molecule type" value="Genomic_DNA"/>
</dbReference>
<name>A0A0B3S8K7_9RHOB</name>
<evidence type="ECO:0000313" key="3">
    <source>
        <dbReference type="Proteomes" id="UP000030960"/>
    </source>
</evidence>